<dbReference type="AlphaFoldDB" id="A0A2M7GXM1"/>
<organism evidence="1 2">
    <name type="scientific">bacterium (Candidatus Ratteibacteria) CG15_BIG_FIL_POST_REV_8_21_14_020_41_12</name>
    <dbReference type="NCBI Taxonomy" id="2014291"/>
    <lineage>
        <taxon>Bacteria</taxon>
        <taxon>Candidatus Ratteibacteria</taxon>
    </lineage>
</organism>
<name>A0A2M7GXM1_9BACT</name>
<evidence type="ECO:0000313" key="2">
    <source>
        <dbReference type="Proteomes" id="UP000230025"/>
    </source>
</evidence>
<comment type="caution">
    <text evidence="1">The sequence shown here is derived from an EMBL/GenBank/DDBJ whole genome shotgun (WGS) entry which is preliminary data.</text>
</comment>
<evidence type="ECO:0000313" key="1">
    <source>
        <dbReference type="EMBL" id="PIW32578.1"/>
    </source>
</evidence>
<feature type="non-terminal residue" evidence="1">
    <location>
        <position position="123"/>
    </location>
</feature>
<sequence>MTLIIAIDPGLSGGIAWQDGDGIIHAEAMPENMTAQANLIRAINSGHSLYSAIMERTGTYVPGNSSPAAVTFARHCGNLEAILYMARIPTVQVSPQKWQAVLPLTKFPPIPKGTDPKIKKAET</sequence>
<protein>
    <submittedName>
        <fullName evidence="1">Uncharacterized protein</fullName>
    </submittedName>
</protein>
<accession>A0A2M7GXM1</accession>
<dbReference type="EMBL" id="PFFY01000262">
    <property type="protein sequence ID" value="PIW32578.1"/>
    <property type="molecule type" value="Genomic_DNA"/>
</dbReference>
<dbReference type="Proteomes" id="UP000230025">
    <property type="component" value="Unassembled WGS sequence"/>
</dbReference>
<reference evidence="2" key="1">
    <citation type="submission" date="2017-09" db="EMBL/GenBank/DDBJ databases">
        <title>Depth-based differentiation of microbial function through sediment-hosted aquifers and enrichment of novel symbionts in the deep terrestrial subsurface.</title>
        <authorList>
            <person name="Probst A.J."/>
            <person name="Ladd B."/>
            <person name="Jarett J.K."/>
            <person name="Geller-Mcgrath D.E."/>
            <person name="Sieber C.M.K."/>
            <person name="Emerson J.B."/>
            <person name="Anantharaman K."/>
            <person name="Thomas B.C."/>
            <person name="Malmstrom R."/>
            <person name="Stieglmeier M."/>
            <person name="Klingl A."/>
            <person name="Woyke T."/>
            <person name="Ryan C.M."/>
            <person name="Banfield J.F."/>
        </authorList>
    </citation>
    <scope>NUCLEOTIDE SEQUENCE [LARGE SCALE GENOMIC DNA]</scope>
</reference>
<gene>
    <name evidence="1" type="ORF">COW28_05720</name>
</gene>
<proteinExistence type="predicted"/>